<dbReference type="Proteomes" id="UP001157006">
    <property type="component" value="Chromosome 4"/>
</dbReference>
<evidence type="ECO:0000313" key="3">
    <source>
        <dbReference type="EMBL" id="CAI8611007.1"/>
    </source>
</evidence>
<dbReference type="AlphaFoldDB" id="A0AAV1AP17"/>
<evidence type="ECO:0000256" key="1">
    <source>
        <dbReference type="ARBA" id="ARBA00011738"/>
    </source>
</evidence>
<reference evidence="3 4" key="1">
    <citation type="submission" date="2023-01" db="EMBL/GenBank/DDBJ databases">
        <authorList>
            <person name="Kreplak J."/>
        </authorList>
    </citation>
    <scope>NUCLEOTIDE SEQUENCE [LARGE SCALE GENOMIC DNA]</scope>
</reference>
<dbReference type="PANTHER" id="PTHR33178:SF3">
    <property type="entry name" value="STRESS-RESPONSE A_B BARREL DOMAIN-CONTAINING PROTEIN UP3"/>
    <property type="match status" value="1"/>
</dbReference>
<keyword evidence="4" id="KW-1185">Reference proteome</keyword>
<dbReference type="SUPFAM" id="SSF54909">
    <property type="entry name" value="Dimeric alpha+beta barrel"/>
    <property type="match status" value="2"/>
</dbReference>
<accession>A0AAV1AP17</accession>
<comment type="subunit">
    <text evidence="1">Homodimer.</text>
</comment>
<feature type="domain" description="Stress-response A/B barrel" evidence="2">
    <location>
        <begin position="47"/>
        <end position="141"/>
    </location>
</feature>
<protein>
    <recommendedName>
        <fullName evidence="2">Stress-response A/B barrel domain-containing protein</fullName>
    </recommendedName>
</protein>
<name>A0AAV1AP17_VICFA</name>
<organism evidence="3 4">
    <name type="scientific">Vicia faba</name>
    <name type="common">Broad bean</name>
    <name type="synonym">Faba vulgaris</name>
    <dbReference type="NCBI Taxonomy" id="3906"/>
    <lineage>
        <taxon>Eukaryota</taxon>
        <taxon>Viridiplantae</taxon>
        <taxon>Streptophyta</taxon>
        <taxon>Embryophyta</taxon>
        <taxon>Tracheophyta</taxon>
        <taxon>Spermatophyta</taxon>
        <taxon>Magnoliopsida</taxon>
        <taxon>eudicotyledons</taxon>
        <taxon>Gunneridae</taxon>
        <taxon>Pentapetalae</taxon>
        <taxon>rosids</taxon>
        <taxon>fabids</taxon>
        <taxon>Fabales</taxon>
        <taxon>Fabaceae</taxon>
        <taxon>Papilionoideae</taxon>
        <taxon>50 kb inversion clade</taxon>
        <taxon>NPAAA clade</taxon>
        <taxon>Hologalegina</taxon>
        <taxon>IRL clade</taxon>
        <taxon>Fabeae</taxon>
        <taxon>Vicia</taxon>
    </lineage>
</organism>
<dbReference type="InterPro" id="IPR013097">
    <property type="entry name" value="Dabb"/>
</dbReference>
<dbReference type="PANTHER" id="PTHR33178">
    <property type="match status" value="1"/>
</dbReference>
<dbReference type="EMBL" id="OX451739">
    <property type="protein sequence ID" value="CAI8611007.1"/>
    <property type="molecule type" value="Genomic_DNA"/>
</dbReference>
<dbReference type="Gene3D" id="3.30.70.100">
    <property type="match status" value="2"/>
</dbReference>
<feature type="domain" description="Stress-response A/B barrel" evidence="2">
    <location>
        <begin position="155"/>
        <end position="246"/>
    </location>
</feature>
<gene>
    <name evidence="3" type="ORF">VFH_IV208880</name>
</gene>
<dbReference type="Pfam" id="PF07876">
    <property type="entry name" value="Dabb"/>
    <property type="match status" value="2"/>
</dbReference>
<dbReference type="InterPro" id="IPR011008">
    <property type="entry name" value="Dimeric_a/b-barrel"/>
</dbReference>
<evidence type="ECO:0000259" key="2">
    <source>
        <dbReference type="PROSITE" id="PS51502"/>
    </source>
</evidence>
<dbReference type="InterPro" id="IPR044662">
    <property type="entry name" value="HS1/DABB1-like"/>
</dbReference>
<evidence type="ECO:0000313" key="4">
    <source>
        <dbReference type="Proteomes" id="UP001157006"/>
    </source>
</evidence>
<dbReference type="SMART" id="SM00886">
    <property type="entry name" value="Dabb"/>
    <property type="match status" value="2"/>
</dbReference>
<proteinExistence type="predicted"/>
<dbReference type="PROSITE" id="PS51502">
    <property type="entry name" value="S_R_A_B_BARREL"/>
    <property type="match status" value="2"/>
</dbReference>
<sequence>MLCLKTHLSFPFRIPSSASPKHLTHHLRSSPFRSTIKMTSSTKTQAIEHIVLFKVKENTEPSKVTSMLNGLSSLISLDEVLHLTVGPLLRNRSTALTFTHMLHSRYKSKEDLEAYTAHPSHLGVVRGSVLPIIDDLMAVDWVADDADLVPATGSAIRVTLLKLKEGVGSSEVVEVIRGIPESFKQISQLTCGENFSPARAKGFSVASLAVFPGERELEEVDSDKELVEYQKEKVRDRVESVVVVDYVVPPPPPPQSASL</sequence>